<dbReference type="InterPro" id="IPR051310">
    <property type="entry name" value="MCP_chemotaxis"/>
</dbReference>
<evidence type="ECO:0000256" key="4">
    <source>
        <dbReference type="PROSITE-ProRule" id="PRU00284"/>
    </source>
</evidence>
<evidence type="ECO:0000256" key="6">
    <source>
        <dbReference type="SAM" id="Phobius"/>
    </source>
</evidence>
<name>A0A6F8U937_9GAMM</name>
<dbReference type="PANTHER" id="PTHR43531">
    <property type="entry name" value="PROTEIN ICFG"/>
    <property type="match status" value="1"/>
</dbReference>
<evidence type="ECO:0000256" key="3">
    <source>
        <dbReference type="ARBA" id="ARBA00029447"/>
    </source>
</evidence>
<dbReference type="SUPFAM" id="SSF58104">
    <property type="entry name" value="Methyl-accepting chemotaxis protein (MCP) signaling domain"/>
    <property type="match status" value="1"/>
</dbReference>
<keyword evidence="2 4" id="KW-0807">Transducer</keyword>
<dbReference type="CDD" id="cd06225">
    <property type="entry name" value="HAMP"/>
    <property type="match status" value="1"/>
</dbReference>
<dbReference type="EMBL" id="AP022843">
    <property type="protein sequence ID" value="BCB09674.1"/>
    <property type="molecule type" value="Genomic_DNA"/>
</dbReference>
<comment type="subcellular location">
    <subcellularLocation>
        <location evidence="1">Membrane</location>
    </subcellularLocation>
</comment>
<feature type="region of interest" description="Disordered" evidence="5">
    <location>
        <begin position="687"/>
        <end position="707"/>
    </location>
</feature>
<dbReference type="Gene3D" id="3.30.450.20">
    <property type="entry name" value="PAS domain"/>
    <property type="match status" value="1"/>
</dbReference>
<dbReference type="SMART" id="SM00283">
    <property type="entry name" value="MA"/>
    <property type="match status" value="1"/>
</dbReference>
<dbReference type="GO" id="GO:0005886">
    <property type="term" value="C:plasma membrane"/>
    <property type="evidence" value="ECO:0007669"/>
    <property type="project" value="TreeGrafter"/>
</dbReference>
<dbReference type="Gene3D" id="1.10.287.950">
    <property type="entry name" value="Methyl-accepting chemotaxis protein"/>
    <property type="match status" value="1"/>
</dbReference>
<accession>A0A6F8U937</accession>
<evidence type="ECO:0000256" key="2">
    <source>
        <dbReference type="ARBA" id="ARBA00023224"/>
    </source>
</evidence>
<protein>
    <submittedName>
        <fullName evidence="9">Chemotaxis transducer</fullName>
    </submittedName>
</protein>
<evidence type="ECO:0000256" key="1">
    <source>
        <dbReference type="ARBA" id="ARBA00004370"/>
    </source>
</evidence>
<dbReference type="PRINTS" id="PR00260">
    <property type="entry name" value="CHEMTRNSDUCR"/>
</dbReference>
<feature type="region of interest" description="Disordered" evidence="5">
    <location>
        <begin position="450"/>
        <end position="501"/>
    </location>
</feature>
<evidence type="ECO:0000256" key="5">
    <source>
        <dbReference type="SAM" id="MobiDB-lite"/>
    </source>
</evidence>
<dbReference type="Pfam" id="PF00672">
    <property type="entry name" value="HAMP"/>
    <property type="match status" value="1"/>
</dbReference>
<dbReference type="PROSITE" id="PS50111">
    <property type="entry name" value="CHEMOTAXIS_TRANSDUC_2"/>
    <property type="match status" value="1"/>
</dbReference>
<dbReference type="Proteomes" id="UP000502259">
    <property type="component" value="Chromosome"/>
</dbReference>
<dbReference type="FunFam" id="1.10.287.950:FF:000001">
    <property type="entry name" value="Methyl-accepting chemotaxis sensory transducer"/>
    <property type="match status" value="1"/>
</dbReference>
<dbReference type="CDD" id="cd11386">
    <property type="entry name" value="MCP_signal"/>
    <property type="match status" value="1"/>
</dbReference>
<dbReference type="AlphaFoldDB" id="A0A6F8U937"/>
<keyword evidence="6" id="KW-1133">Transmembrane helix</keyword>
<dbReference type="SMART" id="SM00304">
    <property type="entry name" value="HAMP"/>
    <property type="match status" value="1"/>
</dbReference>
<dbReference type="CDD" id="cd12913">
    <property type="entry name" value="PDC1_MCP_like"/>
    <property type="match status" value="1"/>
</dbReference>
<dbReference type="Pfam" id="PF00015">
    <property type="entry name" value="MCPsignal"/>
    <property type="match status" value="1"/>
</dbReference>
<keyword evidence="6" id="KW-0472">Membrane</keyword>
<reference evidence="9 10" key="1">
    <citation type="submission" date="2020-03" db="EMBL/GenBank/DDBJ databases">
        <title>Complete Genome Sequence of Halomonas hydrothermalis Strain Slthf2, Halophilic Bacterium Isolated from Deep-Sea Hydrothermal-Vent Environments.</title>
        <authorList>
            <person name="Takeyama N."/>
            <person name="Huang M."/>
            <person name="Sato K."/>
            <person name="Galipon J."/>
            <person name="Arakawa K."/>
        </authorList>
    </citation>
    <scope>NUCLEOTIDE SEQUENCE [LARGE SCALE GENOMIC DNA]</scope>
    <source>
        <strain evidence="9 10">Slthf2</strain>
    </source>
</reference>
<organism evidence="9 10">
    <name type="scientific">Halomonas hydrothermalis</name>
    <dbReference type="NCBI Taxonomy" id="115561"/>
    <lineage>
        <taxon>Bacteria</taxon>
        <taxon>Pseudomonadati</taxon>
        <taxon>Pseudomonadota</taxon>
        <taxon>Gammaproteobacteria</taxon>
        <taxon>Oceanospirillales</taxon>
        <taxon>Halomonadaceae</taxon>
        <taxon>Halomonas</taxon>
    </lineage>
</organism>
<comment type="similarity">
    <text evidence="3">Belongs to the methyl-accepting chemotaxis (MCP) protein family.</text>
</comment>
<feature type="compositionally biased region" description="Polar residues" evidence="5">
    <location>
        <begin position="478"/>
        <end position="501"/>
    </location>
</feature>
<feature type="transmembrane region" description="Helical" evidence="6">
    <location>
        <begin position="358"/>
        <end position="378"/>
    </location>
</feature>
<proteinExistence type="inferred from homology"/>
<dbReference type="PROSITE" id="PS50885">
    <property type="entry name" value="HAMP"/>
    <property type="match status" value="1"/>
</dbReference>
<evidence type="ECO:0000259" key="8">
    <source>
        <dbReference type="PROSITE" id="PS50885"/>
    </source>
</evidence>
<feature type="domain" description="HAMP" evidence="8">
    <location>
        <begin position="380"/>
        <end position="434"/>
    </location>
</feature>
<dbReference type="InterPro" id="IPR004090">
    <property type="entry name" value="Chemotax_Me-accpt_rcpt"/>
</dbReference>
<gene>
    <name evidence="9" type="ORF">HHSLTHF2_35640</name>
</gene>
<feature type="compositionally biased region" description="Low complexity" evidence="5">
    <location>
        <begin position="463"/>
        <end position="474"/>
    </location>
</feature>
<dbReference type="InterPro" id="IPR003660">
    <property type="entry name" value="HAMP_dom"/>
</dbReference>
<dbReference type="InterPro" id="IPR004089">
    <property type="entry name" value="MCPsignal_dom"/>
</dbReference>
<feature type="domain" description="Methyl-accepting transducer" evidence="7">
    <location>
        <begin position="439"/>
        <end position="668"/>
    </location>
</feature>
<evidence type="ECO:0000313" key="10">
    <source>
        <dbReference type="Proteomes" id="UP000502259"/>
    </source>
</evidence>
<sequence length="707" mass="75901">MHFRSLRSFVVALAGPCLLAIVAALVVYNLVAASHTQQTVDDHTSELMEGALDARLNAIAEAEGQRIQRELDKAMTLASQLATTNALMGMEDAEGQRAFYLSRRQLSNLVRQTVADNPDLLDAYIGWEPNAFGDDARYAGEERYGHDGSGRFMPWWYRTDDGELATLPLGEDIESQARLASGVREGEYYLCPKETLAPCIIDPAAYDFGGETQLVTSFNAPILVDGEFRGVAGIDLALNFIQTLLNDANQALYNGAGRMTLVAGRGGLVADTAGKEALGLPASDSLSDTLLAGIEQATTQGSLHSSMADGMFQRYQPIALGNTDQPWVLVLQLPESVVLAELNALQDVLSEQRQQNTLGMTLVGLLLAAIGVGALWWIGGRIARPLKRLANRMEEIATGHGDLTQRLPVHGRDESAAVAEQFNAFAEKIQTILLDVRRSSEAVNHAANEITQGGQDLSRRTEQAAASLQQTSSAMEEISSTVGHTTHASQEASGLSQTASELASRTDSAFEQVVATMTDIRTNSDEIQSIVSVIDGIAFQTNLLALNASVEAARAGEHGRGFAVVADEVRKLASRSSDAAKDIRQRIDASAGKVESGTQMVRDAEAAMHELAQSVTRVTQMLGDISTAAREQNDGISQVSIAVTDLDQMTQQNAALVEESTTAAEQLKDQADRLDALVGGFTLEAHDSRHTQSQHTLPAPMLAQSQY</sequence>
<keyword evidence="6" id="KW-0812">Transmembrane</keyword>
<dbReference type="GO" id="GO:0007165">
    <property type="term" value="P:signal transduction"/>
    <property type="evidence" value="ECO:0007669"/>
    <property type="project" value="UniProtKB-KW"/>
</dbReference>
<dbReference type="PANTHER" id="PTHR43531:SF16">
    <property type="entry name" value="METHYL-ACCEPTING CHEMOTAXIS PROTEIN II"/>
    <property type="match status" value="1"/>
</dbReference>
<evidence type="ECO:0000259" key="7">
    <source>
        <dbReference type="PROSITE" id="PS50111"/>
    </source>
</evidence>
<dbReference type="RefSeq" id="WP_172422348.1">
    <property type="nucleotide sequence ID" value="NZ_AP022843.1"/>
</dbReference>
<evidence type="ECO:0000313" key="9">
    <source>
        <dbReference type="EMBL" id="BCB09674.1"/>
    </source>
</evidence>
<keyword evidence="10" id="KW-1185">Reference proteome</keyword>
<dbReference type="GO" id="GO:0004888">
    <property type="term" value="F:transmembrane signaling receptor activity"/>
    <property type="evidence" value="ECO:0007669"/>
    <property type="project" value="InterPro"/>
</dbReference>
<dbReference type="GO" id="GO:0006935">
    <property type="term" value="P:chemotaxis"/>
    <property type="evidence" value="ECO:0007669"/>
    <property type="project" value="InterPro"/>
</dbReference>